<organism evidence="2 3">
    <name type="scientific">Adhaeribacter swui</name>
    <dbReference type="NCBI Taxonomy" id="2086471"/>
    <lineage>
        <taxon>Bacteria</taxon>
        <taxon>Pseudomonadati</taxon>
        <taxon>Bacteroidota</taxon>
        <taxon>Cytophagia</taxon>
        <taxon>Cytophagales</taxon>
        <taxon>Hymenobacteraceae</taxon>
        <taxon>Adhaeribacter</taxon>
    </lineage>
</organism>
<evidence type="ECO:0000256" key="1">
    <source>
        <dbReference type="SAM" id="MobiDB-lite"/>
    </source>
</evidence>
<evidence type="ECO:0000313" key="3">
    <source>
        <dbReference type="Proteomes" id="UP000515237"/>
    </source>
</evidence>
<keyword evidence="3" id="KW-1185">Reference proteome</keyword>
<feature type="region of interest" description="Disordered" evidence="1">
    <location>
        <begin position="36"/>
        <end position="55"/>
    </location>
</feature>
<dbReference type="AlphaFoldDB" id="A0A7G7GB43"/>
<proteinExistence type="predicted"/>
<accession>A0A7G7GB43</accession>
<reference evidence="2 3" key="1">
    <citation type="journal article" date="2018" name="Int. J. Syst. Evol. Microbiol.">
        <title>Adhaeribacter swui sp. nov., isolated from wet mud.</title>
        <authorList>
            <person name="Kim D.U."/>
            <person name="Kim K.W."/>
            <person name="Kang M.S."/>
            <person name="Kim J.Y."/>
            <person name="Jang J.H."/>
            <person name="Kim M.K."/>
        </authorList>
    </citation>
    <scope>NUCLEOTIDE SEQUENCE [LARGE SCALE GENOMIC DNA]</scope>
    <source>
        <strain evidence="2 3">KCTC 52873</strain>
    </source>
</reference>
<dbReference type="EMBL" id="CP055156">
    <property type="protein sequence ID" value="QNF34377.1"/>
    <property type="molecule type" value="Genomic_DNA"/>
</dbReference>
<name>A0A7G7GB43_9BACT</name>
<feature type="compositionally biased region" description="Basic and acidic residues" evidence="1">
    <location>
        <begin position="36"/>
        <end position="47"/>
    </location>
</feature>
<evidence type="ECO:0000313" key="2">
    <source>
        <dbReference type="EMBL" id="QNF34377.1"/>
    </source>
</evidence>
<gene>
    <name evidence="2" type="ORF">HUW51_17215</name>
</gene>
<dbReference type="Proteomes" id="UP000515237">
    <property type="component" value="Chromosome"/>
</dbReference>
<dbReference type="RefSeq" id="WP_185270858.1">
    <property type="nucleotide sequence ID" value="NZ_CP055156.1"/>
</dbReference>
<sequence>MRLPEKSLILHRLQQQPVYKPVTNISIAFGIPVRDFPETETRPEGEIKQSQAANF</sequence>
<dbReference type="KEGG" id="aswu:HUW51_17215"/>
<protein>
    <submittedName>
        <fullName evidence="2">Uncharacterized protein</fullName>
    </submittedName>
</protein>